<dbReference type="AlphaFoldDB" id="A0A3M7PAR3"/>
<dbReference type="Proteomes" id="UP000276133">
    <property type="component" value="Unassembled WGS sequence"/>
</dbReference>
<comment type="caution">
    <text evidence="1">The sequence shown here is derived from an EMBL/GenBank/DDBJ whole genome shotgun (WGS) entry which is preliminary data.</text>
</comment>
<name>A0A3M7PAR3_BRAPC</name>
<sequence>MKKSKTESAGGSKKCSEKATYNISQDGTVFSMVSRLENSKNNLCSKNIFKIYKIDENSDCTRFSDKGKNIKIFIKNENNITNYNCARDIPEPIIMNHKNCPTNKTNVKTSQFSCEKRNSFPCNAPTSQPYCGFLRKKFDSEVKNLPSFLTHREHAPILPRRKATKKMEEFTSIDSLMEESFLMSDDAEIEPSNYFTKQSQDHAADNRLNDKPVKNLFSSKQLLTRPKFIPRYNKQVQTESKVPKKYSLERKDAVKSVNHTIFPKINEKNQESSNFSLFKSMNSNELAHICEPEGENAHFNNGIFYPENKEDNLICKEDKSQHESDDIDISKVCKNDNTSFDKSSFQTQSLTNLVESRAFEEEKDNDLNESTTFINYTHSFEIDESQDDQTTYPSTTD</sequence>
<keyword evidence="2" id="KW-1185">Reference proteome</keyword>
<reference evidence="1 2" key="1">
    <citation type="journal article" date="2018" name="Sci. Rep.">
        <title>Genomic signatures of local adaptation to the degree of environmental predictability in rotifers.</title>
        <authorList>
            <person name="Franch-Gras L."/>
            <person name="Hahn C."/>
            <person name="Garcia-Roger E.M."/>
            <person name="Carmona M.J."/>
            <person name="Serra M."/>
            <person name="Gomez A."/>
        </authorList>
    </citation>
    <scope>NUCLEOTIDE SEQUENCE [LARGE SCALE GENOMIC DNA]</scope>
    <source>
        <strain evidence="1">HYR1</strain>
    </source>
</reference>
<organism evidence="1 2">
    <name type="scientific">Brachionus plicatilis</name>
    <name type="common">Marine rotifer</name>
    <name type="synonym">Brachionus muelleri</name>
    <dbReference type="NCBI Taxonomy" id="10195"/>
    <lineage>
        <taxon>Eukaryota</taxon>
        <taxon>Metazoa</taxon>
        <taxon>Spiralia</taxon>
        <taxon>Gnathifera</taxon>
        <taxon>Rotifera</taxon>
        <taxon>Eurotatoria</taxon>
        <taxon>Monogononta</taxon>
        <taxon>Pseudotrocha</taxon>
        <taxon>Ploima</taxon>
        <taxon>Brachionidae</taxon>
        <taxon>Brachionus</taxon>
    </lineage>
</organism>
<dbReference type="OrthoDB" id="10176416at2759"/>
<evidence type="ECO:0000313" key="2">
    <source>
        <dbReference type="Proteomes" id="UP000276133"/>
    </source>
</evidence>
<gene>
    <name evidence="1" type="ORF">BpHYR1_044197</name>
</gene>
<accession>A0A3M7PAR3</accession>
<dbReference type="EMBL" id="REGN01012303">
    <property type="protein sequence ID" value="RMZ96138.1"/>
    <property type="molecule type" value="Genomic_DNA"/>
</dbReference>
<evidence type="ECO:0000313" key="1">
    <source>
        <dbReference type="EMBL" id="RMZ96138.1"/>
    </source>
</evidence>
<proteinExistence type="predicted"/>
<protein>
    <submittedName>
        <fullName evidence="1">Uncharacterized protein</fullName>
    </submittedName>
</protein>